<evidence type="ECO:0000256" key="7">
    <source>
        <dbReference type="ARBA" id="ARBA00022729"/>
    </source>
</evidence>
<comment type="caution">
    <text evidence="18">The sequence shown here is derived from an EMBL/GenBank/DDBJ whole genome shotgun (WGS) entry which is preliminary data.</text>
</comment>
<organism evidence="18 19">
    <name type="scientific">Flavobacterium cellulosilyticum</name>
    <dbReference type="NCBI Taxonomy" id="2541731"/>
    <lineage>
        <taxon>Bacteria</taxon>
        <taxon>Pseudomonadati</taxon>
        <taxon>Bacteroidota</taxon>
        <taxon>Flavobacteriia</taxon>
        <taxon>Flavobacteriales</taxon>
        <taxon>Flavobacteriaceae</taxon>
        <taxon>Flavobacterium</taxon>
    </lineage>
</organism>
<evidence type="ECO:0000256" key="15">
    <source>
        <dbReference type="SAM" id="Phobius"/>
    </source>
</evidence>
<dbReference type="GO" id="GO:0015159">
    <property type="term" value="F:polysaccharide transmembrane transporter activity"/>
    <property type="evidence" value="ECO:0007669"/>
    <property type="project" value="InterPro"/>
</dbReference>
<dbReference type="Gene3D" id="3.30.1950.10">
    <property type="entry name" value="wza like domain"/>
    <property type="match status" value="1"/>
</dbReference>
<evidence type="ECO:0000256" key="6">
    <source>
        <dbReference type="ARBA" id="ARBA00022692"/>
    </source>
</evidence>
<feature type="domain" description="SLBB" evidence="17">
    <location>
        <begin position="140"/>
        <end position="219"/>
    </location>
</feature>
<accession>A0A4R5C7I5</accession>
<keyword evidence="19" id="KW-1185">Reference proteome</keyword>
<feature type="domain" description="Polysaccharide export protein N-terminal" evidence="16">
    <location>
        <begin position="44"/>
        <end position="136"/>
    </location>
</feature>
<comment type="subcellular location">
    <subcellularLocation>
        <location evidence="1">Cell outer membrane</location>
        <topology evidence="1">Multi-pass membrane protein</topology>
    </subcellularLocation>
</comment>
<evidence type="ECO:0000256" key="9">
    <source>
        <dbReference type="ARBA" id="ARBA00023065"/>
    </source>
</evidence>
<dbReference type="InterPro" id="IPR003715">
    <property type="entry name" value="Poly_export_N"/>
</dbReference>
<sequence length="255" mass="28464">MNKITLPIILLFLLILQSCTSNKNILYLQDLDEYSNSTIIYATTKIQPNDILKIDISDINPIVAAPFNINTGSSVQNSVEMMKLSGYLVNPQGNIMMPVLNEVNIGGLTPSDVEKKIKNILIKEGYLVNPTVQARVINNKFTVIGEVKTPGVIPFTEESISLIDALAKAGDLTYEGVRTDVKLIREEDGKRLVYHVDLTTANWMSNPTYRIRQNDVIMVTPNNQKVKNTGILKDPIQTLGVLATLLTLYYLIRTR</sequence>
<keyword evidence="11 15" id="KW-0472">Membrane</keyword>
<keyword evidence="4" id="KW-1134">Transmembrane beta strand</keyword>
<name>A0A4R5C7I5_9FLAO</name>
<comment type="similarity">
    <text evidence="2">Belongs to the BexD/CtrA/VexA family.</text>
</comment>
<dbReference type="EMBL" id="SMFK01000014">
    <property type="protein sequence ID" value="TDD94689.1"/>
    <property type="molecule type" value="Genomic_DNA"/>
</dbReference>
<dbReference type="Proteomes" id="UP000295479">
    <property type="component" value="Unassembled WGS sequence"/>
</dbReference>
<dbReference type="PANTHER" id="PTHR33619:SF3">
    <property type="entry name" value="POLYSACCHARIDE EXPORT PROTEIN GFCE-RELATED"/>
    <property type="match status" value="1"/>
</dbReference>
<dbReference type="RefSeq" id="WP_132008291.1">
    <property type="nucleotide sequence ID" value="NZ_SMFK01000014.1"/>
</dbReference>
<keyword evidence="15" id="KW-1133">Transmembrane helix</keyword>
<dbReference type="GO" id="GO:0046930">
    <property type="term" value="C:pore complex"/>
    <property type="evidence" value="ECO:0007669"/>
    <property type="project" value="UniProtKB-KW"/>
</dbReference>
<protein>
    <submittedName>
        <fullName evidence="18">Polysaccharide export protein</fullName>
    </submittedName>
</protein>
<evidence type="ECO:0000256" key="10">
    <source>
        <dbReference type="ARBA" id="ARBA00023114"/>
    </source>
</evidence>
<evidence type="ECO:0000256" key="2">
    <source>
        <dbReference type="ARBA" id="ARBA00009450"/>
    </source>
</evidence>
<evidence type="ECO:0000313" key="18">
    <source>
        <dbReference type="EMBL" id="TDD94689.1"/>
    </source>
</evidence>
<feature type="transmembrane region" description="Helical" evidence="15">
    <location>
        <begin position="235"/>
        <end position="252"/>
    </location>
</feature>
<dbReference type="Pfam" id="PF02563">
    <property type="entry name" value="Poly_export"/>
    <property type="match status" value="1"/>
</dbReference>
<keyword evidence="5" id="KW-0762">Sugar transport</keyword>
<keyword evidence="12" id="KW-0564">Palmitate</keyword>
<reference evidence="18 19" key="1">
    <citation type="submission" date="2019-03" db="EMBL/GenBank/DDBJ databases">
        <title>Flavobacterium AR-3-4 sp. nov. isolated from arctic soil.</title>
        <authorList>
            <person name="Chaudhary D.K."/>
        </authorList>
    </citation>
    <scope>NUCLEOTIDE SEQUENCE [LARGE SCALE GENOMIC DNA]</scope>
    <source>
        <strain evidence="18 19">AR-3-4</strain>
    </source>
</reference>
<keyword evidence="10" id="KW-0626">Porin</keyword>
<evidence type="ECO:0000259" key="16">
    <source>
        <dbReference type="Pfam" id="PF02563"/>
    </source>
</evidence>
<evidence type="ECO:0000259" key="17">
    <source>
        <dbReference type="Pfam" id="PF22461"/>
    </source>
</evidence>
<keyword evidence="3" id="KW-0813">Transport</keyword>
<dbReference type="GO" id="GO:0006811">
    <property type="term" value="P:monoatomic ion transport"/>
    <property type="evidence" value="ECO:0007669"/>
    <property type="project" value="UniProtKB-KW"/>
</dbReference>
<keyword evidence="8" id="KW-0625">Polysaccharide transport</keyword>
<evidence type="ECO:0000256" key="11">
    <source>
        <dbReference type="ARBA" id="ARBA00023136"/>
    </source>
</evidence>
<keyword evidence="13" id="KW-0998">Cell outer membrane</keyword>
<dbReference type="InterPro" id="IPR049712">
    <property type="entry name" value="Poly_export"/>
</dbReference>
<dbReference type="Gene3D" id="3.10.560.10">
    <property type="entry name" value="Outer membrane lipoprotein wza domain like"/>
    <property type="match status" value="1"/>
</dbReference>
<dbReference type="OrthoDB" id="662756at2"/>
<evidence type="ECO:0000256" key="4">
    <source>
        <dbReference type="ARBA" id="ARBA00022452"/>
    </source>
</evidence>
<dbReference type="InterPro" id="IPR054765">
    <property type="entry name" value="SLBB_dom"/>
</dbReference>
<dbReference type="AlphaFoldDB" id="A0A4R5C7I5"/>
<keyword evidence="7" id="KW-0732">Signal</keyword>
<evidence type="ECO:0000256" key="8">
    <source>
        <dbReference type="ARBA" id="ARBA00023047"/>
    </source>
</evidence>
<dbReference type="PANTHER" id="PTHR33619">
    <property type="entry name" value="POLYSACCHARIDE EXPORT PROTEIN GFCE-RELATED"/>
    <property type="match status" value="1"/>
</dbReference>
<keyword evidence="6 15" id="KW-0812">Transmembrane</keyword>
<gene>
    <name evidence="18" type="ORF">E0F76_15735</name>
</gene>
<keyword evidence="14" id="KW-0449">Lipoprotein</keyword>
<evidence type="ECO:0000256" key="12">
    <source>
        <dbReference type="ARBA" id="ARBA00023139"/>
    </source>
</evidence>
<keyword evidence="9" id="KW-0406">Ion transport</keyword>
<evidence type="ECO:0000256" key="14">
    <source>
        <dbReference type="ARBA" id="ARBA00023288"/>
    </source>
</evidence>
<evidence type="ECO:0000256" key="1">
    <source>
        <dbReference type="ARBA" id="ARBA00004571"/>
    </source>
</evidence>
<evidence type="ECO:0000256" key="3">
    <source>
        <dbReference type="ARBA" id="ARBA00022448"/>
    </source>
</evidence>
<dbReference type="PROSITE" id="PS51257">
    <property type="entry name" value="PROKAR_LIPOPROTEIN"/>
    <property type="match status" value="1"/>
</dbReference>
<dbReference type="GO" id="GO:0015288">
    <property type="term" value="F:porin activity"/>
    <property type="evidence" value="ECO:0007669"/>
    <property type="project" value="UniProtKB-KW"/>
</dbReference>
<dbReference type="Pfam" id="PF22461">
    <property type="entry name" value="SLBB_2"/>
    <property type="match status" value="1"/>
</dbReference>
<evidence type="ECO:0000256" key="13">
    <source>
        <dbReference type="ARBA" id="ARBA00023237"/>
    </source>
</evidence>
<evidence type="ECO:0000256" key="5">
    <source>
        <dbReference type="ARBA" id="ARBA00022597"/>
    </source>
</evidence>
<dbReference type="GO" id="GO:0009279">
    <property type="term" value="C:cell outer membrane"/>
    <property type="evidence" value="ECO:0007669"/>
    <property type="project" value="UniProtKB-SubCell"/>
</dbReference>
<evidence type="ECO:0000313" key="19">
    <source>
        <dbReference type="Proteomes" id="UP000295479"/>
    </source>
</evidence>
<proteinExistence type="inferred from homology"/>